<dbReference type="Gramene" id="ERM97543">
    <property type="protein sequence ID" value="ERM97543"/>
    <property type="gene ID" value="AMTR_s01618p00010000"/>
</dbReference>
<gene>
    <name evidence="1" type="ORF">AMTR_s01618p00010000</name>
</gene>
<name>W1NQ56_AMBTC</name>
<evidence type="ECO:0000313" key="2">
    <source>
        <dbReference type="Proteomes" id="UP000017836"/>
    </source>
</evidence>
<dbReference type="Proteomes" id="UP000017836">
    <property type="component" value="Unassembled WGS sequence"/>
</dbReference>
<reference evidence="2" key="1">
    <citation type="journal article" date="2013" name="Science">
        <title>The Amborella genome and the evolution of flowering plants.</title>
        <authorList>
            <consortium name="Amborella Genome Project"/>
        </authorList>
    </citation>
    <scope>NUCLEOTIDE SEQUENCE [LARGE SCALE GENOMIC DNA]</scope>
</reference>
<accession>W1NQ56</accession>
<sequence>MRRKRKRFSLELCSLEIMPEPVVEVELAAQPFEVAAVSMDSLVASAYVVLVGKVGLILFQEHPKIPIV</sequence>
<dbReference type="HOGENOM" id="CLU_2797380_0_0_1"/>
<proteinExistence type="predicted"/>
<dbReference type="AlphaFoldDB" id="W1NQ56"/>
<keyword evidence="2" id="KW-1185">Reference proteome</keyword>
<protein>
    <submittedName>
        <fullName evidence="1">Uncharacterized protein</fullName>
    </submittedName>
</protein>
<organism evidence="1 2">
    <name type="scientific">Amborella trichopoda</name>
    <dbReference type="NCBI Taxonomy" id="13333"/>
    <lineage>
        <taxon>Eukaryota</taxon>
        <taxon>Viridiplantae</taxon>
        <taxon>Streptophyta</taxon>
        <taxon>Embryophyta</taxon>
        <taxon>Tracheophyta</taxon>
        <taxon>Spermatophyta</taxon>
        <taxon>Magnoliopsida</taxon>
        <taxon>Amborellales</taxon>
        <taxon>Amborellaceae</taxon>
        <taxon>Amborella</taxon>
    </lineage>
</organism>
<dbReference type="EMBL" id="KI396099">
    <property type="protein sequence ID" value="ERM97543.1"/>
    <property type="molecule type" value="Genomic_DNA"/>
</dbReference>
<evidence type="ECO:0000313" key="1">
    <source>
        <dbReference type="EMBL" id="ERM97543.1"/>
    </source>
</evidence>